<dbReference type="CDD" id="cd12797">
    <property type="entry name" value="M23_peptidase"/>
    <property type="match status" value="1"/>
</dbReference>
<feature type="compositionally biased region" description="Low complexity" evidence="1">
    <location>
        <begin position="18"/>
        <end position="29"/>
    </location>
</feature>
<evidence type="ECO:0000313" key="3">
    <source>
        <dbReference type="EMBL" id="MCP2727883.1"/>
    </source>
</evidence>
<dbReference type="Gene3D" id="2.70.70.10">
    <property type="entry name" value="Glucose Permease (Domain IIA)"/>
    <property type="match status" value="1"/>
</dbReference>
<dbReference type="PANTHER" id="PTHR21666:SF270">
    <property type="entry name" value="MUREIN HYDROLASE ACTIVATOR ENVC"/>
    <property type="match status" value="1"/>
</dbReference>
<dbReference type="AlphaFoldDB" id="A0AAE3GQ72"/>
<feature type="domain" description="LysM" evidence="2">
    <location>
        <begin position="130"/>
        <end position="175"/>
    </location>
</feature>
<dbReference type="Gene3D" id="3.10.350.10">
    <property type="entry name" value="LysM domain"/>
    <property type="match status" value="2"/>
</dbReference>
<feature type="region of interest" description="Disordered" evidence="1">
    <location>
        <begin position="1"/>
        <end position="45"/>
    </location>
</feature>
<reference evidence="3" key="1">
    <citation type="submission" date="2022-06" db="EMBL/GenBank/DDBJ databases">
        <title>New cyanobacteria of genus Symplocastrum in benthos of Lake Baikal.</title>
        <authorList>
            <person name="Sorokovikova E."/>
            <person name="Tikhonova I."/>
            <person name="Krasnopeev A."/>
            <person name="Evseev P."/>
            <person name="Gladkikh A."/>
            <person name="Belykh O."/>
        </authorList>
    </citation>
    <scope>NUCLEOTIDE SEQUENCE</scope>
    <source>
        <strain evidence="3">BBK-W-15</strain>
    </source>
</reference>
<dbReference type="GO" id="GO:0004222">
    <property type="term" value="F:metalloendopeptidase activity"/>
    <property type="evidence" value="ECO:0007669"/>
    <property type="project" value="TreeGrafter"/>
</dbReference>
<name>A0AAE3GQ72_9CYAN</name>
<keyword evidence="4" id="KW-1185">Reference proteome</keyword>
<dbReference type="InterPro" id="IPR011055">
    <property type="entry name" value="Dup_hybrid_motif"/>
</dbReference>
<dbReference type="PROSITE" id="PS51782">
    <property type="entry name" value="LYSM"/>
    <property type="match status" value="2"/>
</dbReference>
<dbReference type="RefSeq" id="WP_254010690.1">
    <property type="nucleotide sequence ID" value="NZ_JAMZMM010000031.1"/>
</dbReference>
<proteinExistence type="predicted"/>
<dbReference type="InterPro" id="IPR036779">
    <property type="entry name" value="LysM_dom_sf"/>
</dbReference>
<dbReference type="Pfam" id="PF01551">
    <property type="entry name" value="Peptidase_M23"/>
    <property type="match status" value="1"/>
</dbReference>
<feature type="domain" description="LysM" evidence="2">
    <location>
        <begin position="461"/>
        <end position="505"/>
    </location>
</feature>
<feature type="compositionally biased region" description="Low complexity" evidence="1">
    <location>
        <begin position="524"/>
        <end position="542"/>
    </location>
</feature>
<evidence type="ECO:0000259" key="2">
    <source>
        <dbReference type="PROSITE" id="PS51782"/>
    </source>
</evidence>
<sequence>MKRTFTQKVKQVPTSTAGSLDGLSKSSGGNDPVGTAIGTEGTRRARTSAAMIGLAISMGASGLLLPQQGDEAMAVEPIATEPTLTNLPSTAETIVSAPPAAQLEVSSVYKQSTPAKPESGREKITHPPVVEHKVGSGETLWQLSKSYEVQPEAIAASNKNVESSTALSPGKTLKIPSVNGIVHEVKTGESVQTLSKSYGVNPTQVHTLGSVSESEQLPRGESVTVSGKVDDLLKARQDNGIDSLKEQRNRLNDSLSQLQSEESSNLSKLETAANNIPSSATSLKSAEPVTSISGLAGKTVPSLEIAASPTVPSKTDSQSQSPAVIPVLTPEIAVSPATIQKDNRQFQSPVVIPVPTPETAASPTVPLKASSQPQSSVVMPVSAPNTAASMAVETNTAGKYPSGVAIPVPTPETAIAIPLPPQPITIPNAKIDPVTAGETLAKPRAPQPVVMETVESTGSGNVYRVKPGDTLGSIARRYGLSPSELRQANGLSNPNLIRVNQALKIPGATGTTSDTVTFIPGITSNSNTSNSNNSNSNNFNSNKVASSQEQRAIASPSLVVSSIPTPISPVVPTAGASQPQAVRSTLLAESNVGGVTANFSTSVVDSGSTQVADSRSNPYVERLRSDILRVREEYRRQGATGEANVPSNIVVPAAPVAPRLDNRAVSTITNPEFNPRRYELETQQASIPINVPPPESAFSTSQQQVAVAPAPPGNYNPMLQTPVGETVSPELPPLSAPDNYLPGSPSQFNGYIWPSKGVLTSGYGPRWGRMHKGIDIAAPIGTPVVAAADGVVVSAGWNSGGYGNLVEVQHADGSVTRYAHNNRILVRQGQEVAQGQQISEMGSTGFSTGPHLHFEVHPSGGAAVNPMAFLPKNRS</sequence>
<dbReference type="CDD" id="cd00118">
    <property type="entry name" value="LysM"/>
    <property type="match status" value="2"/>
</dbReference>
<dbReference type="PANTHER" id="PTHR21666">
    <property type="entry name" value="PEPTIDASE-RELATED"/>
    <property type="match status" value="1"/>
</dbReference>
<dbReference type="SUPFAM" id="SSF51261">
    <property type="entry name" value="Duplicated hybrid motif"/>
    <property type="match status" value="1"/>
</dbReference>
<dbReference type="InterPro" id="IPR016047">
    <property type="entry name" value="M23ase_b-sheet_dom"/>
</dbReference>
<comment type="caution">
    <text evidence="3">The sequence shown here is derived from an EMBL/GenBank/DDBJ whole genome shotgun (WGS) entry which is preliminary data.</text>
</comment>
<organism evidence="3 4">
    <name type="scientific">Limnofasciculus baicalensis BBK-W-15</name>
    <dbReference type="NCBI Taxonomy" id="2699891"/>
    <lineage>
        <taxon>Bacteria</taxon>
        <taxon>Bacillati</taxon>
        <taxon>Cyanobacteriota</taxon>
        <taxon>Cyanophyceae</taxon>
        <taxon>Coleofasciculales</taxon>
        <taxon>Coleofasciculaceae</taxon>
        <taxon>Limnofasciculus</taxon>
        <taxon>Limnofasciculus baicalensis</taxon>
    </lineage>
</organism>
<evidence type="ECO:0000256" key="1">
    <source>
        <dbReference type="SAM" id="MobiDB-lite"/>
    </source>
</evidence>
<feature type="region of interest" description="Disordered" evidence="1">
    <location>
        <begin position="524"/>
        <end position="550"/>
    </location>
</feature>
<feature type="compositionally biased region" description="Polar residues" evidence="1">
    <location>
        <begin position="1"/>
        <end position="17"/>
    </location>
</feature>
<dbReference type="SMART" id="SM00257">
    <property type="entry name" value="LysM"/>
    <property type="match status" value="3"/>
</dbReference>
<dbReference type="Pfam" id="PF01476">
    <property type="entry name" value="LysM"/>
    <property type="match status" value="2"/>
</dbReference>
<dbReference type="SUPFAM" id="SSF54106">
    <property type="entry name" value="LysM domain"/>
    <property type="match status" value="2"/>
</dbReference>
<dbReference type="InterPro" id="IPR050570">
    <property type="entry name" value="Cell_wall_metabolism_enzyme"/>
</dbReference>
<evidence type="ECO:0000313" key="4">
    <source>
        <dbReference type="Proteomes" id="UP001204953"/>
    </source>
</evidence>
<accession>A0AAE3GQ72</accession>
<dbReference type="Proteomes" id="UP001204953">
    <property type="component" value="Unassembled WGS sequence"/>
</dbReference>
<dbReference type="InterPro" id="IPR018392">
    <property type="entry name" value="LysM"/>
</dbReference>
<protein>
    <submittedName>
        <fullName evidence="3">Peptidoglycan DD-metalloendopeptidase family protein</fullName>
    </submittedName>
</protein>
<dbReference type="EMBL" id="JAMZMM010000031">
    <property type="protein sequence ID" value="MCP2727883.1"/>
    <property type="molecule type" value="Genomic_DNA"/>
</dbReference>
<gene>
    <name evidence="3" type="ORF">NJ959_05245</name>
</gene>